<sequence length="218" mass="24837">MKKLILFLVLNVTFSTYAFDKWEYIERVDPMTDKDTSIAFVGESNCITNCSSVVVREDGSIIFKFSQFMDNDPIKIEYRFDKTEMSHTTVSISTDGTAGFLSKYEVPEFIAKLMHYKELTIRGYNYRGTPITFGITLNNSTSAIKNLTRYSNSKSLIQLNKEKKELANKIGVDEMTSLEHALETVKLVAGEESEAYKQVKAQYESALNKVKKTSHQDK</sequence>
<dbReference type="Proteomes" id="UP000537141">
    <property type="component" value="Unassembled WGS sequence"/>
</dbReference>
<keyword evidence="3" id="KW-1185">Reference proteome</keyword>
<dbReference type="AlphaFoldDB" id="A0A7X0TTE4"/>
<protein>
    <submittedName>
        <fullName evidence="2">Uncharacterized protein</fullName>
    </submittedName>
</protein>
<evidence type="ECO:0000313" key="2">
    <source>
        <dbReference type="EMBL" id="MBB6543136.1"/>
    </source>
</evidence>
<organism evidence="2 3">
    <name type="scientific">Thalassotalea piscium</name>
    <dbReference type="NCBI Taxonomy" id="1230533"/>
    <lineage>
        <taxon>Bacteria</taxon>
        <taxon>Pseudomonadati</taxon>
        <taxon>Pseudomonadota</taxon>
        <taxon>Gammaproteobacteria</taxon>
        <taxon>Alteromonadales</taxon>
        <taxon>Colwelliaceae</taxon>
        <taxon>Thalassotalea</taxon>
    </lineage>
</organism>
<name>A0A7X0TTE4_9GAMM</name>
<evidence type="ECO:0000313" key="3">
    <source>
        <dbReference type="Proteomes" id="UP000537141"/>
    </source>
</evidence>
<keyword evidence="1" id="KW-0732">Signal</keyword>
<proteinExistence type="predicted"/>
<gene>
    <name evidence="2" type="ORF">HNQ55_001643</name>
</gene>
<accession>A0A7X0TTE4</accession>
<feature type="signal peptide" evidence="1">
    <location>
        <begin position="1"/>
        <end position="18"/>
    </location>
</feature>
<dbReference type="EMBL" id="JACHHU010000010">
    <property type="protein sequence ID" value="MBB6543136.1"/>
    <property type="molecule type" value="Genomic_DNA"/>
</dbReference>
<reference evidence="2 3" key="1">
    <citation type="submission" date="2020-08" db="EMBL/GenBank/DDBJ databases">
        <title>Genomic Encyclopedia of Type Strains, Phase IV (KMG-IV): sequencing the most valuable type-strain genomes for metagenomic binning, comparative biology and taxonomic classification.</title>
        <authorList>
            <person name="Goeker M."/>
        </authorList>
    </citation>
    <scope>NUCLEOTIDE SEQUENCE [LARGE SCALE GENOMIC DNA]</scope>
    <source>
        <strain evidence="2 3">DSM 26287</strain>
    </source>
</reference>
<feature type="chain" id="PRO_5030912489" evidence="1">
    <location>
        <begin position="19"/>
        <end position="218"/>
    </location>
</feature>
<evidence type="ECO:0000256" key="1">
    <source>
        <dbReference type="SAM" id="SignalP"/>
    </source>
</evidence>
<dbReference type="RefSeq" id="WP_184423935.1">
    <property type="nucleotide sequence ID" value="NZ_BAABLB010000028.1"/>
</dbReference>
<comment type="caution">
    <text evidence="2">The sequence shown here is derived from an EMBL/GenBank/DDBJ whole genome shotgun (WGS) entry which is preliminary data.</text>
</comment>